<comment type="subcellular location">
    <subcellularLocation>
        <location evidence="1">Cell envelope</location>
    </subcellularLocation>
</comment>
<dbReference type="InterPro" id="IPR017937">
    <property type="entry name" value="Thioredoxin_CS"/>
</dbReference>
<dbReference type="OrthoDB" id="9811352at2"/>
<dbReference type="PROSITE" id="PS00194">
    <property type="entry name" value="THIOREDOXIN_1"/>
    <property type="match status" value="1"/>
</dbReference>
<comment type="caution">
    <text evidence="6">The sequence shown here is derived from an EMBL/GenBank/DDBJ whole genome shotgun (WGS) entry which is preliminary data.</text>
</comment>
<feature type="domain" description="Thioredoxin" evidence="5">
    <location>
        <begin position="40"/>
        <end position="181"/>
    </location>
</feature>
<sequence length="182" mass="19417">MTANRRQWLAYGGASAVAACAGLALWRHREQPQSGVSAAGEVPDALWSLRLPRPGGGELALAALRGKPTLVNFWATWCPPCVEEMPLLDRFHRENTANGWHVVGIAVDRAEPVDKFLARLPVGFPIGIAGAQALSLVKALGNDSGGLPFTLVLDSGGAVRDRRMGKVEPADLQAWQRAVVHG</sequence>
<evidence type="ECO:0000313" key="7">
    <source>
        <dbReference type="Proteomes" id="UP000255265"/>
    </source>
</evidence>
<dbReference type="PANTHER" id="PTHR42852:SF13">
    <property type="entry name" value="PROTEIN DIPZ"/>
    <property type="match status" value="1"/>
</dbReference>
<dbReference type="GO" id="GO:0016853">
    <property type="term" value="F:isomerase activity"/>
    <property type="evidence" value="ECO:0007669"/>
    <property type="project" value="UniProtKB-KW"/>
</dbReference>
<accession>A0A370FRE5</accession>
<dbReference type="EMBL" id="QQAV01000001">
    <property type="protein sequence ID" value="RDI28318.1"/>
    <property type="molecule type" value="Genomic_DNA"/>
</dbReference>
<keyword evidence="7" id="KW-1185">Reference proteome</keyword>
<dbReference type="GO" id="GO:0017004">
    <property type="term" value="P:cytochrome complex assembly"/>
    <property type="evidence" value="ECO:0007669"/>
    <property type="project" value="UniProtKB-KW"/>
</dbReference>
<keyword evidence="4" id="KW-0812">Transmembrane</keyword>
<dbReference type="Pfam" id="PF08534">
    <property type="entry name" value="Redoxin"/>
    <property type="match status" value="1"/>
</dbReference>
<dbReference type="InterPro" id="IPR006311">
    <property type="entry name" value="TAT_signal"/>
</dbReference>
<dbReference type="AlphaFoldDB" id="A0A370FRE5"/>
<name>A0A370FRE5_9BURK</name>
<evidence type="ECO:0000256" key="3">
    <source>
        <dbReference type="ARBA" id="ARBA00023284"/>
    </source>
</evidence>
<dbReference type="InterPro" id="IPR013740">
    <property type="entry name" value="Redoxin"/>
</dbReference>
<keyword evidence="4" id="KW-0472">Membrane</keyword>
<dbReference type="PROSITE" id="PS51318">
    <property type="entry name" value="TAT"/>
    <property type="match status" value="1"/>
</dbReference>
<keyword evidence="3" id="KW-0676">Redox-active center</keyword>
<dbReference type="InterPro" id="IPR050553">
    <property type="entry name" value="Thioredoxin_ResA/DsbE_sf"/>
</dbReference>
<dbReference type="RefSeq" id="WP_114801320.1">
    <property type="nucleotide sequence ID" value="NZ_QQAV01000001.1"/>
</dbReference>
<proteinExistence type="predicted"/>
<keyword evidence="6" id="KW-0413">Isomerase</keyword>
<dbReference type="STRING" id="433924.NS331_00095"/>
<dbReference type="PROSITE" id="PS51257">
    <property type="entry name" value="PROKAR_LIPOPROTEIN"/>
    <property type="match status" value="1"/>
</dbReference>
<dbReference type="CDD" id="cd02966">
    <property type="entry name" value="TlpA_like_family"/>
    <property type="match status" value="1"/>
</dbReference>
<dbReference type="GO" id="GO:0030313">
    <property type="term" value="C:cell envelope"/>
    <property type="evidence" value="ECO:0007669"/>
    <property type="project" value="UniProtKB-SubCell"/>
</dbReference>
<dbReference type="SUPFAM" id="SSF52833">
    <property type="entry name" value="Thioredoxin-like"/>
    <property type="match status" value="1"/>
</dbReference>
<feature type="transmembrane region" description="Helical" evidence="4">
    <location>
        <begin position="6"/>
        <end position="26"/>
    </location>
</feature>
<evidence type="ECO:0000259" key="5">
    <source>
        <dbReference type="PROSITE" id="PS51352"/>
    </source>
</evidence>
<dbReference type="PROSITE" id="PS51352">
    <property type="entry name" value="THIOREDOXIN_2"/>
    <property type="match status" value="1"/>
</dbReference>
<dbReference type="Proteomes" id="UP000255265">
    <property type="component" value="Unassembled WGS sequence"/>
</dbReference>
<reference evidence="6 7" key="1">
    <citation type="submission" date="2018-07" db="EMBL/GenBank/DDBJ databases">
        <title>Genomic Encyclopedia of Type Strains, Phase IV (KMG-IV): sequencing the most valuable type-strain genomes for metagenomic binning, comparative biology and taxonomic classification.</title>
        <authorList>
            <person name="Goeker M."/>
        </authorList>
    </citation>
    <scope>NUCLEOTIDE SEQUENCE [LARGE SCALE GENOMIC DNA]</scope>
    <source>
        <strain evidence="6 7">DSM 21352</strain>
    </source>
</reference>
<dbReference type="InterPro" id="IPR013766">
    <property type="entry name" value="Thioredoxin_domain"/>
</dbReference>
<dbReference type="PANTHER" id="PTHR42852">
    <property type="entry name" value="THIOL:DISULFIDE INTERCHANGE PROTEIN DSBE"/>
    <property type="match status" value="1"/>
</dbReference>
<dbReference type="GO" id="GO:0015036">
    <property type="term" value="F:disulfide oxidoreductase activity"/>
    <property type="evidence" value="ECO:0007669"/>
    <property type="project" value="UniProtKB-ARBA"/>
</dbReference>
<evidence type="ECO:0000256" key="4">
    <source>
        <dbReference type="SAM" id="Phobius"/>
    </source>
</evidence>
<evidence type="ECO:0000256" key="1">
    <source>
        <dbReference type="ARBA" id="ARBA00004196"/>
    </source>
</evidence>
<evidence type="ECO:0000256" key="2">
    <source>
        <dbReference type="ARBA" id="ARBA00022748"/>
    </source>
</evidence>
<dbReference type="InterPro" id="IPR036249">
    <property type="entry name" value="Thioredoxin-like_sf"/>
</dbReference>
<evidence type="ECO:0000313" key="6">
    <source>
        <dbReference type="EMBL" id="RDI28318.1"/>
    </source>
</evidence>
<organism evidence="6 7">
    <name type="scientific">Pseudacidovorax intermedius</name>
    <dbReference type="NCBI Taxonomy" id="433924"/>
    <lineage>
        <taxon>Bacteria</taxon>
        <taxon>Pseudomonadati</taxon>
        <taxon>Pseudomonadota</taxon>
        <taxon>Betaproteobacteria</taxon>
        <taxon>Burkholderiales</taxon>
        <taxon>Comamonadaceae</taxon>
        <taxon>Pseudacidovorax</taxon>
    </lineage>
</organism>
<protein>
    <submittedName>
        <fullName evidence="6">Thiol-disulfide isomerase/thioredoxin</fullName>
    </submittedName>
</protein>
<dbReference type="Gene3D" id="3.40.30.10">
    <property type="entry name" value="Glutaredoxin"/>
    <property type="match status" value="1"/>
</dbReference>
<keyword evidence="4" id="KW-1133">Transmembrane helix</keyword>
<gene>
    <name evidence="6" type="ORF">DFR41_10170</name>
</gene>
<keyword evidence="2" id="KW-0201">Cytochrome c-type biogenesis</keyword>